<dbReference type="Gene3D" id="2.170.15.10">
    <property type="entry name" value="Proaerolysin, chain A, domain 3"/>
    <property type="match status" value="1"/>
</dbReference>
<evidence type="ECO:0000313" key="7">
    <source>
        <dbReference type="Proteomes" id="UP001369086"/>
    </source>
</evidence>
<evidence type="ECO:0000313" key="6">
    <source>
        <dbReference type="EMBL" id="KAK6483292.1"/>
    </source>
</evidence>
<sequence length="338" mass="38075">MSKIIVYQHVNFQGLSKEFHRDVPNLVNESFNDCISSLKVIGQPWVAYEHVNYAGQQRVYEEGEHASVDGNDSFSSLKIIMEDLENPEIVLFQHANFQGRQVVLNTETNLTFASFNDEVSSHIVNRGAWVLYEHTERNGRQIVSRMGESVANYNDIEFNDRVSHVRPLKSGRPVVKAKILWDQMVKENERNLKIDEIIGVNRTDTEQSFSTSATKEYESTISQSVSFSNSTTITAGTTFSMDIVPGISMEANLSVSNTFTVEKGKTESTTQKETSTLNMPSKITPHTKLTVNVIRKEVSVRVPVEFTVTQGKSVKTEYGEYRCSSGKSVYAEFNSEKV</sequence>
<dbReference type="SUPFAM" id="SSF56973">
    <property type="entry name" value="Aerolisin/ETX pore-forming domain"/>
    <property type="match status" value="1"/>
</dbReference>
<name>A0ABR0ZEQ6_HUSHU</name>
<dbReference type="EMBL" id="JAHFZB010000012">
    <property type="protein sequence ID" value="KAK6483292.1"/>
    <property type="molecule type" value="Genomic_DNA"/>
</dbReference>
<dbReference type="PANTHER" id="PTHR11818:SF103">
    <property type="entry name" value="BETA_GAMMA CRYSTALLIN 'GREEK KEY' DOMAIN-CONTAINING PROTEIN"/>
    <property type="match status" value="1"/>
</dbReference>
<comment type="caution">
    <text evidence="6">The sequence shown here is derived from an EMBL/GenBank/DDBJ whole genome shotgun (WGS) entry which is preliminary data.</text>
</comment>
<protein>
    <submittedName>
        <fullName evidence="6">Epidermal differentiation-specific protein-like</fullName>
    </submittedName>
</protein>
<dbReference type="InterPro" id="IPR001064">
    <property type="entry name" value="Beta/gamma_crystallin"/>
</dbReference>
<dbReference type="SUPFAM" id="SSF49695">
    <property type="entry name" value="gamma-Crystallin-like"/>
    <property type="match status" value="1"/>
</dbReference>
<gene>
    <name evidence="6" type="ORF">HHUSO_G14749</name>
</gene>
<dbReference type="Pfam" id="PF01117">
    <property type="entry name" value="Aerolysin"/>
    <property type="match status" value="1"/>
</dbReference>
<evidence type="ECO:0000256" key="4">
    <source>
        <dbReference type="ARBA" id="ARBA00023157"/>
    </source>
</evidence>
<proteinExistence type="inferred from homology"/>
<feature type="domain" description="Beta/gamma crystallin 'Greek key'" evidence="5">
    <location>
        <begin position="127"/>
        <end position="169"/>
    </location>
</feature>
<comment type="similarity">
    <text evidence="1">Belongs to the beta/gamma-crystallin family.</text>
</comment>
<evidence type="ECO:0000256" key="3">
    <source>
        <dbReference type="ARBA" id="ARBA00022737"/>
    </source>
</evidence>
<dbReference type="Gene3D" id="2.60.20.10">
    <property type="entry name" value="Crystallins"/>
    <property type="match status" value="2"/>
</dbReference>
<dbReference type="Pfam" id="PF00030">
    <property type="entry name" value="Crystall"/>
    <property type="match status" value="2"/>
</dbReference>
<evidence type="ECO:0000259" key="5">
    <source>
        <dbReference type="PROSITE" id="PS50915"/>
    </source>
</evidence>
<dbReference type="CDD" id="cd20230">
    <property type="entry name" value="PFM_EP37-like"/>
    <property type="match status" value="1"/>
</dbReference>
<accession>A0ABR0ZEQ6</accession>
<keyword evidence="3" id="KW-0677">Repeat</keyword>
<dbReference type="InterPro" id="IPR050252">
    <property type="entry name" value="Beta/Gamma-Crystallin"/>
</dbReference>
<organism evidence="6 7">
    <name type="scientific">Huso huso</name>
    <name type="common">Beluga</name>
    <name type="synonym">Acipenser huso</name>
    <dbReference type="NCBI Taxonomy" id="61971"/>
    <lineage>
        <taxon>Eukaryota</taxon>
        <taxon>Metazoa</taxon>
        <taxon>Chordata</taxon>
        <taxon>Craniata</taxon>
        <taxon>Vertebrata</taxon>
        <taxon>Euteleostomi</taxon>
        <taxon>Actinopterygii</taxon>
        <taxon>Chondrostei</taxon>
        <taxon>Acipenseriformes</taxon>
        <taxon>Acipenseridae</taxon>
        <taxon>Huso</taxon>
    </lineage>
</organism>
<reference evidence="6 7" key="1">
    <citation type="submission" date="2021-05" db="EMBL/GenBank/DDBJ databases">
        <authorList>
            <person name="Zahm M."/>
            <person name="Klopp C."/>
            <person name="Cabau C."/>
            <person name="Kuhl H."/>
            <person name="Suciu R."/>
            <person name="Ciorpac M."/>
            <person name="Holostenco D."/>
            <person name="Gessner J."/>
            <person name="Wuertz S."/>
            <person name="Hohne C."/>
            <person name="Stock M."/>
            <person name="Gislard M."/>
            <person name="Lluch J."/>
            <person name="Milhes M."/>
            <person name="Lampietro C."/>
            <person name="Lopez Roques C."/>
            <person name="Donnadieu C."/>
            <person name="Du K."/>
            <person name="Schartl M."/>
            <person name="Guiguen Y."/>
        </authorList>
    </citation>
    <scope>NUCLEOTIDE SEQUENCE [LARGE SCALE GENOMIC DNA]</scope>
    <source>
        <strain evidence="6">Hh-F2</strain>
        <tissue evidence="6">Blood</tissue>
    </source>
</reference>
<feature type="domain" description="Beta/gamma crystallin 'Greek key'" evidence="5">
    <location>
        <begin position="87"/>
        <end position="126"/>
    </location>
</feature>
<dbReference type="PANTHER" id="PTHR11818">
    <property type="entry name" value="BETA/GAMMA CRYSTALLIN"/>
    <property type="match status" value="1"/>
</dbReference>
<dbReference type="InterPro" id="IPR055267">
    <property type="entry name" value="Aerolysin-like_C"/>
</dbReference>
<feature type="domain" description="Beta/gamma crystallin 'Greek key'" evidence="5">
    <location>
        <begin position="2"/>
        <end position="42"/>
    </location>
</feature>
<evidence type="ECO:0000256" key="2">
    <source>
        <dbReference type="ARBA" id="ARBA00009831"/>
    </source>
</evidence>
<feature type="domain" description="Beta/gamma crystallin 'Greek key'" evidence="5">
    <location>
        <begin position="43"/>
        <end position="81"/>
    </location>
</feature>
<keyword evidence="7" id="KW-1185">Reference proteome</keyword>
<dbReference type="SMART" id="SM00247">
    <property type="entry name" value="XTALbg"/>
    <property type="match status" value="2"/>
</dbReference>
<dbReference type="InterPro" id="IPR011024">
    <property type="entry name" value="G_crystallin-like"/>
</dbReference>
<evidence type="ECO:0000256" key="1">
    <source>
        <dbReference type="ARBA" id="ARBA00009646"/>
    </source>
</evidence>
<dbReference type="Proteomes" id="UP001369086">
    <property type="component" value="Unassembled WGS sequence"/>
</dbReference>
<comment type="similarity">
    <text evidence="2">Belongs to the aerolysin family.</text>
</comment>
<dbReference type="PROSITE" id="PS50915">
    <property type="entry name" value="CRYSTALLIN_BETA_GAMMA"/>
    <property type="match status" value="4"/>
</dbReference>
<keyword evidence="4" id="KW-1015">Disulfide bond</keyword>